<dbReference type="STRING" id="1188319.OYT1_02471"/>
<dbReference type="RefSeq" id="WP_062627570.1">
    <property type="nucleotide sequence ID" value="NZ_AP018738.1"/>
</dbReference>
<gene>
    <name evidence="1" type="ORF">OYT1_ch1621</name>
</gene>
<accession>A0A2Z6GCD3</accession>
<protein>
    <recommendedName>
        <fullName evidence="3">Metal dependent phosphohydrolase</fullName>
    </recommendedName>
</protein>
<evidence type="ECO:0000313" key="2">
    <source>
        <dbReference type="Proteomes" id="UP000033070"/>
    </source>
</evidence>
<dbReference type="AlphaFoldDB" id="A0A2Z6GCD3"/>
<dbReference type="Gene3D" id="1.10.3210.10">
    <property type="entry name" value="Hypothetical protein af1432"/>
    <property type="match status" value="1"/>
</dbReference>
<evidence type="ECO:0000313" key="1">
    <source>
        <dbReference type="EMBL" id="BBE51168.1"/>
    </source>
</evidence>
<proteinExistence type="predicted"/>
<dbReference type="Proteomes" id="UP000033070">
    <property type="component" value="Chromosome"/>
</dbReference>
<dbReference type="SUPFAM" id="SSF109604">
    <property type="entry name" value="HD-domain/PDEase-like"/>
    <property type="match status" value="1"/>
</dbReference>
<dbReference type="Pfam" id="PF12917">
    <property type="entry name" value="YfbR-like"/>
    <property type="match status" value="1"/>
</dbReference>
<evidence type="ECO:0008006" key="3">
    <source>
        <dbReference type="Google" id="ProtNLM"/>
    </source>
</evidence>
<dbReference type="EMBL" id="AP018738">
    <property type="protein sequence ID" value="BBE51168.1"/>
    <property type="molecule type" value="Genomic_DNA"/>
</dbReference>
<keyword evidence="2" id="KW-1185">Reference proteome</keyword>
<dbReference type="KEGG" id="fam:OYT1_ch1621"/>
<dbReference type="OrthoDB" id="1099791at2"/>
<reference evidence="1 2" key="1">
    <citation type="submission" date="2018-06" db="EMBL/GenBank/DDBJ databases">
        <title>OYT1 Genome Sequencing.</title>
        <authorList>
            <person name="Kato S."/>
            <person name="Itoh T."/>
            <person name="Ohkuma M."/>
        </authorList>
    </citation>
    <scope>NUCLEOTIDE SEQUENCE [LARGE SCALE GENOMIC DNA]</scope>
    <source>
        <strain evidence="1 2">OYT1</strain>
    </source>
</reference>
<organism evidence="1 2">
    <name type="scientific">Ferriphaselus amnicola</name>
    <dbReference type="NCBI Taxonomy" id="1188319"/>
    <lineage>
        <taxon>Bacteria</taxon>
        <taxon>Pseudomonadati</taxon>
        <taxon>Pseudomonadota</taxon>
        <taxon>Betaproteobacteria</taxon>
        <taxon>Nitrosomonadales</taxon>
        <taxon>Gallionellaceae</taxon>
        <taxon>Ferriphaselus</taxon>
    </lineage>
</organism>
<name>A0A2Z6GCD3_9PROT</name>
<sequence length="196" mass="22313">MTPNTELSLLLQSGNYFDLINPRRCDIEIEDIAHALAHTCRFGGHTRKFYSVAQHSVLVSKHLYQMSLEKNTFEDTGGVTRRGLCLSGLLHDAAEAFIGDIPAPLKRLLPDYQQIEQRVEQAIFPVFGMLYPLPAAVKHADLRLLATERRDLMPEHDEAWECLRGIEPLPDSIDPWIPQVAFVRFMERYEELGGVL</sequence>